<evidence type="ECO:0000256" key="8">
    <source>
        <dbReference type="ARBA" id="ARBA00022519"/>
    </source>
</evidence>
<evidence type="ECO:0000256" key="12">
    <source>
        <dbReference type="ARBA" id="ARBA00022989"/>
    </source>
</evidence>
<feature type="signal peptide" evidence="15">
    <location>
        <begin position="1"/>
        <end position="22"/>
    </location>
</feature>
<dbReference type="RefSeq" id="WP_058387530.1">
    <property type="nucleotide sequence ID" value="NZ_LNXW01000013.1"/>
</dbReference>
<evidence type="ECO:0000313" key="16">
    <source>
        <dbReference type="EMBL" id="KTC79025.1"/>
    </source>
</evidence>
<dbReference type="OrthoDB" id="9806702at2"/>
<dbReference type="NCBIfam" id="NF008325">
    <property type="entry name" value="PRK11114.1-3"/>
    <property type="match status" value="1"/>
</dbReference>
<dbReference type="PATRIC" id="fig|28084.5.peg.1129"/>
<evidence type="ECO:0000256" key="15">
    <source>
        <dbReference type="RuleBase" id="RU365021"/>
    </source>
</evidence>
<dbReference type="AlphaFoldDB" id="A0A0W0S7F7"/>
<keyword evidence="11 15" id="KW-0135">Cellulose biosynthesis</keyword>
<comment type="function">
    <text evidence="1 15">Binds the cellulose synthase activator, bis-(3'-5') cyclic diguanylic acid (c-di-GMP).</text>
</comment>
<dbReference type="Proteomes" id="UP000054921">
    <property type="component" value="Unassembled WGS sequence"/>
</dbReference>
<evidence type="ECO:0000256" key="2">
    <source>
        <dbReference type="ARBA" id="ARBA00004377"/>
    </source>
</evidence>
<name>A0A0W0S7F7_9GAMM</name>
<evidence type="ECO:0000256" key="3">
    <source>
        <dbReference type="ARBA" id="ARBA00005186"/>
    </source>
</evidence>
<feature type="transmembrane region" description="Helical" evidence="15">
    <location>
        <begin position="716"/>
        <end position="738"/>
    </location>
</feature>
<protein>
    <recommendedName>
        <fullName evidence="6 15">Cyclic di-GMP-binding protein</fullName>
    </recommendedName>
    <alternativeName>
        <fullName evidence="14 15">Cellulose synthase regulatory subunit</fullName>
    </alternativeName>
</protein>
<evidence type="ECO:0000256" key="11">
    <source>
        <dbReference type="ARBA" id="ARBA00022916"/>
    </source>
</evidence>
<comment type="similarity">
    <text evidence="4 15">Belongs to the AcsB/BcsB family.</text>
</comment>
<evidence type="ECO:0000313" key="17">
    <source>
        <dbReference type="Proteomes" id="UP000054921"/>
    </source>
</evidence>
<evidence type="ECO:0000256" key="5">
    <source>
        <dbReference type="ARBA" id="ARBA00011437"/>
    </source>
</evidence>
<dbReference type="STRING" id="28084.Lche_1045"/>
<dbReference type="GO" id="GO:0006011">
    <property type="term" value="P:UDP-alpha-D-glucose metabolic process"/>
    <property type="evidence" value="ECO:0007669"/>
    <property type="project" value="InterPro"/>
</dbReference>
<dbReference type="GO" id="GO:0030244">
    <property type="term" value="P:cellulose biosynthetic process"/>
    <property type="evidence" value="ECO:0007669"/>
    <property type="project" value="UniProtKB-KW"/>
</dbReference>
<evidence type="ECO:0000256" key="13">
    <source>
        <dbReference type="ARBA" id="ARBA00023136"/>
    </source>
</evidence>
<accession>A0A0W0S7F7</accession>
<feature type="chain" id="PRO_5015212923" description="Cyclic di-GMP-binding protein" evidence="15">
    <location>
        <begin position="23"/>
        <end position="751"/>
    </location>
</feature>
<comment type="subcellular location">
    <subcellularLocation>
        <location evidence="2">Cell inner membrane</location>
        <topology evidence="2">Single-pass membrane protein</topology>
    </subcellularLocation>
</comment>
<evidence type="ECO:0000256" key="6">
    <source>
        <dbReference type="ARBA" id="ARBA00021844"/>
    </source>
</evidence>
<dbReference type="EMBL" id="LNXW01000013">
    <property type="protein sequence ID" value="KTC79025.1"/>
    <property type="molecule type" value="Genomic_DNA"/>
</dbReference>
<dbReference type="PANTHER" id="PTHR39083">
    <property type="entry name" value="CYCLIC DI-GMP-BINDING PROTEIN"/>
    <property type="match status" value="1"/>
</dbReference>
<comment type="caution">
    <text evidence="16">The sequence shown here is derived from an EMBL/GenBank/DDBJ whole genome shotgun (WGS) entry which is preliminary data.</text>
</comment>
<keyword evidence="9 15" id="KW-0973">c-di-GMP</keyword>
<dbReference type="UniPathway" id="UPA00694"/>
<reference evidence="16 17" key="1">
    <citation type="submission" date="2015-11" db="EMBL/GenBank/DDBJ databases">
        <title>Genomic analysis of 38 Legionella species identifies large and diverse effector repertoires.</title>
        <authorList>
            <person name="Burstein D."/>
            <person name="Amaro F."/>
            <person name="Zusman T."/>
            <person name="Lifshitz Z."/>
            <person name="Cohen O."/>
            <person name="Gilbert J.A."/>
            <person name="Pupko T."/>
            <person name="Shuman H.A."/>
            <person name="Segal G."/>
        </authorList>
    </citation>
    <scope>NUCLEOTIDE SEQUENCE [LARGE SCALE GENOMIC DNA]</scope>
    <source>
        <strain evidence="16 17">ORW</strain>
    </source>
</reference>
<proteinExistence type="inferred from homology"/>
<comment type="subunit">
    <text evidence="5 15">Tightly associated with the cellulose synthase catalytic subunit.</text>
</comment>
<evidence type="ECO:0000256" key="9">
    <source>
        <dbReference type="ARBA" id="ARBA00022636"/>
    </source>
</evidence>
<sequence>MIRKIIWIALLIMAGASISSQAASAASANSMQAAQPILSTTANTPTRTIHLYFNNLNQQQGNFTLGNFTTGKNIEFTVRKDELISQAVLHLQFIPSPALIPLLSQLKIYLNDELVNVIAISDEQLGKLNSVDIPIDPRYVSDFNRLRLEFIGHYKSICENPAHSSIWLDIDKLSSLELTYQTLLVKNDLSHFPEPFFDPLDSNPLNLPIVFTNQPSLMQQRAAAILSSWFGSKALWRGASFPVLLNQLPTRNAVVLFTNQQRPDFLKDYKTVNAPTVEMISHPNNPYIKLLLISGRDERDLLTAIQGLVQGNVLFRGARVTVDNVKMLEHRQPYDAPNWIPTNKPVTFAKLEEFEGQLQTKGFTPYPVSLRFNVPPDLFVNQGRGINLSLKYRYSIPPAASMSQLNIGLNGSFVKSYQLESHQEHPFADNMAETSQTLYIPAHLGAHNQFTFDFAYGTQIAGGMQNDQCITYQVVNNSGLIDRSSTLNLSNYSHFITMPNLNAFMSSGYPFSILADLSQTIVYIDPQSQPEALSTLLNVMGNIGAATGYPVLSMTLTDDWSQVQNKDADLLIIGSLPKELKNNEDLNLLINKTQDWIKKPLNNNTMPDIHRETPFSIAESKTTITAMGSLAAILGIQSPFNNKRSIIILLAENQQGFELLNNALSNNKNVDKVFGSLAVIRNSGIDSFRVGKIYHLGYLPWVERFWFSLQKHPINLALLSLLAAIVVTFLIWNGLAVINRRRLKGSQQDKA</sequence>
<keyword evidence="13 15" id="KW-0472">Membrane</keyword>
<organism evidence="16 17">
    <name type="scientific">Legionella cherrii</name>
    <dbReference type="NCBI Taxonomy" id="28084"/>
    <lineage>
        <taxon>Bacteria</taxon>
        <taxon>Pseudomonadati</taxon>
        <taxon>Pseudomonadota</taxon>
        <taxon>Gammaproteobacteria</taxon>
        <taxon>Legionellales</taxon>
        <taxon>Legionellaceae</taxon>
        <taxon>Legionella</taxon>
    </lineage>
</organism>
<dbReference type="InterPro" id="IPR018513">
    <property type="entry name" value="Cell_synthase_bac"/>
</dbReference>
<dbReference type="GO" id="GO:0005886">
    <property type="term" value="C:plasma membrane"/>
    <property type="evidence" value="ECO:0007669"/>
    <property type="project" value="UniProtKB-SubCell"/>
</dbReference>
<keyword evidence="12 15" id="KW-1133">Transmembrane helix</keyword>
<evidence type="ECO:0000256" key="10">
    <source>
        <dbReference type="ARBA" id="ARBA00022692"/>
    </source>
</evidence>
<dbReference type="PRINTS" id="PR01440">
    <property type="entry name" value="CELLSNTHASEB"/>
</dbReference>
<comment type="pathway">
    <text evidence="3 15">Glycan metabolism; bacterial cellulose biosynthesis.</text>
</comment>
<dbReference type="Pfam" id="PF03170">
    <property type="entry name" value="BcsB"/>
    <property type="match status" value="1"/>
</dbReference>
<keyword evidence="7 15" id="KW-1003">Cell membrane</keyword>
<dbReference type="Gene3D" id="2.60.120.260">
    <property type="entry name" value="Galactose-binding domain-like"/>
    <property type="match status" value="2"/>
</dbReference>
<keyword evidence="10 15" id="KW-0812">Transmembrane</keyword>
<evidence type="ECO:0000256" key="14">
    <source>
        <dbReference type="ARBA" id="ARBA00033444"/>
    </source>
</evidence>
<dbReference type="NCBIfam" id="NF008323">
    <property type="entry name" value="PRK11114.1-1"/>
    <property type="match status" value="1"/>
</dbReference>
<evidence type="ECO:0000256" key="7">
    <source>
        <dbReference type="ARBA" id="ARBA00022475"/>
    </source>
</evidence>
<dbReference type="InterPro" id="IPR003920">
    <property type="entry name" value="Cell_synth_B"/>
</dbReference>
<keyword evidence="15" id="KW-0732">Signal</keyword>
<evidence type="ECO:0000256" key="1">
    <source>
        <dbReference type="ARBA" id="ARBA00002057"/>
    </source>
</evidence>
<evidence type="ECO:0000256" key="4">
    <source>
        <dbReference type="ARBA" id="ARBA00010714"/>
    </source>
</evidence>
<gene>
    <name evidence="16" type="primary">bcsB</name>
    <name evidence="16" type="ORF">Lche_1045</name>
</gene>
<keyword evidence="8 15" id="KW-0997">Cell inner membrane</keyword>
<dbReference type="PANTHER" id="PTHR39083:SF1">
    <property type="entry name" value="CYCLIC DI-GMP-BINDING PROTEIN"/>
    <property type="match status" value="1"/>
</dbReference>